<comment type="caution">
    <text evidence="8">Lacks conserved residue(s) required for the propagation of feature annotation.</text>
</comment>
<comment type="subcellular location">
    <subcellularLocation>
        <location evidence="8">Cytoplasm</location>
    </subcellularLocation>
</comment>
<dbReference type="PANTHER" id="PTHR15728">
    <property type="entry name" value="DEADENYLATION COMPLEX CATALYTIC SUBUNIT PAN2"/>
    <property type="match status" value="1"/>
</dbReference>
<feature type="region of interest" description="Disordered" evidence="9">
    <location>
        <begin position="449"/>
        <end position="470"/>
    </location>
</feature>
<dbReference type="HAMAP" id="MF_03182">
    <property type="entry name" value="PAN2"/>
    <property type="match status" value="1"/>
</dbReference>
<evidence type="ECO:0000256" key="9">
    <source>
        <dbReference type="SAM" id="MobiDB-lite"/>
    </source>
</evidence>
<evidence type="ECO:0000256" key="8">
    <source>
        <dbReference type="HAMAP-Rule" id="MF_03182"/>
    </source>
</evidence>
<comment type="catalytic activity">
    <reaction evidence="8">
        <text>Exonucleolytic cleavage of poly(A) to 5'-AMP.</text>
        <dbReference type="EC" id="3.1.13.4"/>
    </reaction>
</comment>
<comment type="domain">
    <text evidence="8">The linker, or PAN3 interaction domain (PID), between the WD40 repeats and the pseudo-UCH domain mediates interaction with PAN3.</text>
</comment>
<dbReference type="Pfam" id="PF13423">
    <property type="entry name" value="UCH_1"/>
    <property type="match status" value="1"/>
</dbReference>
<protein>
    <recommendedName>
        <fullName evidence="8">PAN2-PAN3 deadenylation complex catalytic subunit PAN2</fullName>
        <ecNumber evidence="8">3.1.13.4</ecNumber>
    </recommendedName>
    <alternativeName>
        <fullName evidence="8">PAB1P-dependent poly(A)-specific ribonuclease</fullName>
    </alternativeName>
    <alternativeName>
        <fullName evidence="8">Poly(A)-nuclease deadenylation complex subunit 2</fullName>
        <shortName evidence="8">PAN deadenylation complex subunit 2</shortName>
    </alternativeName>
</protein>
<dbReference type="InterPro" id="IPR036322">
    <property type="entry name" value="WD40_repeat_dom_sf"/>
</dbReference>
<dbReference type="InterPro" id="IPR038765">
    <property type="entry name" value="Papain-like_cys_pep_sf"/>
</dbReference>
<evidence type="ECO:0000313" key="11">
    <source>
        <dbReference type="EMBL" id="KAK7967102.1"/>
    </source>
</evidence>
<evidence type="ECO:0000256" key="7">
    <source>
        <dbReference type="ARBA" id="ARBA00022839"/>
    </source>
</evidence>
<dbReference type="InterPro" id="IPR036397">
    <property type="entry name" value="RNaseH_sf"/>
</dbReference>
<keyword evidence="1 8" id="KW-0963">Cytoplasm</keyword>
<organism evidence="11 12">
    <name type="scientific">Apiospora aurea</name>
    <dbReference type="NCBI Taxonomy" id="335848"/>
    <lineage>
        <taxon>Eukaryota</taxon>
        <taxon>Fungi</taxon>
        <taxon>Dikarya</taxon>
        <taxon>Ascomycota</taxon>
        <taxon>Pezizomycotina</taxon>
        <taxon>Sordariomycetes</taxon>
        <taxon>Xylariomycetidae</taxon>
        <taxon>Amphisphaeriales</taxon>
        <taxon>Apiosporaceae</taxon>
        <taxon>Apiospora</taxon>
    </lineage>
</organism>
<keyword evidence="4 8" id="KW-0540">Nuclease</keyword>
<comment type="function">
    <text evidence="8">Catalytic subunit of the poly(A)-nuclease (PAN) deadenylation complex, one of two cytoplasmic mRNA deadenylases involved in mRNA turnover. PAN specifically shortens poly(A) tails of RNA and the activity is stimulated by poly(A)-binding protein PAB1. PAN deadenylation is followed by rapid degradation of the shortened mRNA tails by the CCR4-NOT complex. Deadenylated mRNAs are then degraded by two alternative mechanisms, namely exosome-mediated 3'-5' exonucleolytic degradation, or deadenlyation-dependent mRNA decaping and subsequent 5'-3' exonucleolytic degradation by XRN1. May also be involved in post-transcriptional maturation of mRNA poly(A) tails.</text>
</comment>
<dbReference type="EC" id="3.1.13.4" evidence="8"/>
<feature type="domain" description="USP" evidence="10">
    <location>
        <begin position="521"/>
        <end position="865"/>
    </location>
</feature>
<keyword evidence="12" id="KW-1185">Reference proteome</keyword>
<comment type="caution">
    <text evidence="11">The sequence shown here is derived from an EMBL/GenBank/DDBJ whole genome shotgun (WGS) entry which is preliminary data.</text>
</comment>
<dbReference type="Gene3D" id="3.90.70.10">
    <property type="entry name" value="Cysteine proteinases"/>
    <property type="match status" value="1"/>
</dbReference>
<dbReference type="Pfam" id="PF00929">
    <property type="entry name" value="RNase_T"/>
    <property type="match status" value="1"/>
</dbReference>
<comment type="similarity">
    <text evidence="8">Belongs to the peptidase C19 family. PAN2 subfamily.</text>
</comment>
<dbReference type="CDD" id="cd06143">
    <property type="entry name" value="PAN2_exo"/>
    <property type="match status" value="1"/>
</dbReference>
<dbReference type="InterPro" id="IPR015943">
    <property type="entry name" value="WD40/YVTN_repeat-like_dom_sf"/>
</dbReference>
<feature type="compositionally biased region" description="Polar residues" evidence="9">
    <location>
        <begin position="1151"/>
        <end position="1162"/>
    </location>
</feature>
<evidence type="ECO:0000313" key="12">
    <source>
        <dbReference type="Proteomes" id="UP001391051"/>
    </source>
</evidence>
<dbReference type="InterPro" id="IPR013520">
    <property type="entry name" value="Ribonucl_H"/>
</dbReference>
<feature type="binding site" evidence="8">
    <location>
        <position position="1026"/>
    </location>
    <ligand>
        <name>a divalent metal cation</name>
        <dbReference type="ChEBI" id="CHEBI:60240"/>
        <note>catalytic</note>
    </ligand>
</feature>
<dbReference type="SUPFAM" id="SSF50978">
    <property type="entry name" value="WD40 repeat-like"/>
    <property type="match status" value="1"/>
</dbReference>
<dbReference type="InterPro" id="IPR028881">
    <property type="entry name" value="PAN2_UCH_dom"/>
</dbReference>
<feature type="binding site" evidence="8">
    <location>
        <position position="1079"/>
    </location>
    <ligand>
        <name>a divalent metal cation</name>
        <dbReference type="ChEBI" id="CHEBI:60240"/>
        <note>catalytic</note>
    </ligand>
</feature>
<evidence type="ECO:0000256" key="3">
    <source>
        <dbReference type="ARBA" id="ARBA00022664"/>
    </source>
</evidence>
<dbReference type="EMBL" id="JAQQWE010000001">
    <property type="protein sequence ID" value="KAK7967102.1"/>
    <property type="molecule type" value="Genomic_DNA"/>
</dbReference>
<evidence type="ECO:0000256" key="4">
    <source>
        <dbReference type="ARBA" id="ARBA00022722"/>
    </source>
</evidence>
<evidence type="ECO:0000259" key="10">
    <source>
        <dbReference type="PROSITE" id="PS50235"/>
    </source>
</evidence>
<name>A0ABR1QWM5_9PEZI</name>
<evidence type="ECO:0000256" key="1">
    <source>
        <dbReference type="ARBA" id="ARBA00022490"/>
    </source>
</evidence>
<evidence type="ECO:0000256" key="5">
    <source>
        <dbReference type="ARBA" id="ARBA00022723"/>
    </source>
</evidence>
<comment type="subunit">
    <text evidence="8">Forms a heterotrimer with an asymmetric homodimer of the regulatory subunit PAN3 to form the poly(A)-nuclease (PAN) deadenylation complex.</text>
</comment>
<dbReference type="InterPro" id="IPR030843">
    <property type="entry name" value="PAN2"/>
</dbReference>
<dbReference type="InterPro" id="IPR048841">
    <property type="entry name" value="PAN2_N"/>
</dbReference>
<dbReference type="InterPro" id="IPR028889">
    <property type="entry name" value="USP"/>
</dbReference>
<dbReference type="Proteomes" id="UP001391051">
    <property type="component" value="Unassembled WGS sequence"/>
</dbReference>
<reference evidence="11 12" key="1">
    <citation type="submission" date="2023-01" db="EMBL/GenBank/DDBJ databases">
        <title>Analysis of 21 Apiospora genomes using comparative genomics revels a genus with tremendous synthesis potential of carbohydrate active enzymes and secondary metabolites.</title>
        <authorList>
            <person name="Sorensen T."/>
        </authorList>
    </citation>
    <scope>NUCLEOTIDE SEQUENCE [LARGE SCALE GENOMIC DNA]</scope>
    <source>
        <strain evidence="11 12">CBS 24483</strain>
    </source>
</reference>
<dbReference type="PROSITE" id="PS50235">
    <property type="entry name" value="USP_3"/>
    <property type="match status" value="1"/>
</dbReference>
<dbReference type="GeneID" id="92070663"/>
<gene>
    <name evidence="8" type="primary">PAN2</name>
    <name evidence="11" type="ORF">PG986_001379</name>
</gene>
<keyword evidence="2" id="KW-0853">WD repeat</keyword>
<feature type="binding site" evidence="8">
    <location>
        <position position="918"/>
    </location>
    <ligand>
        <name>a divalent metal cation</name>
        <dbReference type="ChEBI" id="CHEBI:60240"/>
        <note>catalytic</note>
    </ligand>
</feature>
<dbReference type="RefSeq" id="XP_066706494.1">
    <property type="nucleotide sequence ID" value="XM_066837601.1"/>
</dbReference>
<dbReference type="Gene3D" id="3.30.420.10">
    <property type="entry name" value="Ribonuclease H-like superfamily/Ribonuclease H"/>
    <property type="match status" value="1"/>
</dbReference>
<evidence type="ECO:0000256" key="6">
    <source>
        <dbReference type="ARBA" id="ARBA00022801"/>
    </source>
</evidence>
<dbReference type="Gene3D" id="2.130.10.10">
    <property type="entry name" value="YVTN repeat-like/Quinoprotein amine dehydrogenase"/>
    <property type="match status" value="1"/>
</dbReference>
<comment type="domain">
    <text evidence="8">Contains a pseudo-UCH domain. This ubiquitin C-terminal hydrolase (UCH)-like or ubiquitin specific protease (USP)-like domain is predicted to be catalytically inactive because it lacks the active site catalytic triad characteristic of thiol proteases, with residues at the equivalent structural positions that are incompatible with catalysis, and it cannot bind ubiquitin. It functions as a structural scaffold for intra- and intermolecular interactions in the complex.</text>
</comment>
<proteinExistence type="inferred from homology"/>
<dbReference type="Pfam" id="PF20770">
    <property type="entry name" value="PAN2_N"/>
    <property type="match status" value="1"/>
</dbReference>
<keyword evidence="3 8" id="KW-0507">mRNA processing</keyword>
<keyword evidence="5 8" id="KW-0479">Metal-binding</keyword>
<sequence length="1162" mass="130225">MDPDWSEVREERALEDAERGRVQCCVGNLALPDALSAFCPDPMLIGPFVYVAIPTPVSTLSFDTSQELLWAGNEYGRVSSFYGPELTQYTSFKAHGSQDGKIHQLLFNDKGVIALGSRGIHMAQRRGAPLWTVKHEDMKELRCMTWTSKGTAEILVAGEQDKMFVVDVNKGEVTKQIPTDHHYKIMRRSRHICAATTGSAVHILDPLTFRISKEWTAHAATISDMDAQHDFIVTCGLSPRQQGYIMYDPLVNVFDLKQMVSMPPVPFPSGAAYVRMHPRMSTTSIVVSQSGQMHVVDLMNPNTSTVKQANHLYMNMIDIAPSGEAIALADADCQIHLWGPQGSLHFAELANPVEFASAEQHVAPMPWSDDATLSSIGMPYYREQLLSAWPKEEIYEVGAPPVKEDPRYLESLQRREWGLFGKNTRSLRRNQVEDTRKLDKEERLLNKPKFLSEQARGASHAPAGTPAPEDLVPGPKQLVAPIQLESQKNAVSPIYRHVEIQYSRFGIDDWDFKFFNKTQYSGLTNHIMNSYVNALLQVLFFNPAIRNPALQHAATGCFDEACLLCELGFLFDMLQKAEGAPCHASNLLKIFSHQPQAANLGLLEDLPSSSPRTSMLQSFTRFLLEKIVTDYNRMEQQSVAMGELLETAATSSIRCNNCTSETSRPGSSFVHELMYMSNAGCMKSGHRQAKSAKITFSQILKKSVERDLTSKGWCQTCHKYQTLSTKKLIRSVPTVLALLAGMPSEEHRRLWATPGWLPEEIGVIINNGQFFCYEGEELRYQLQRGYHDMSVYSLTGVVLNIETGQPSKGNHLVAVANVAHSAPVAPNESQWYLLNDFHIKPVTTEEALTFNASWKMPSVITYQRKEANNRLDATWKEKLDTSLLYVDLRPHVPEKTYRTLDSETERPNSDTIIAIDTEFVATSKAEVMIESETNETRIVRPVVHALARASVLRGSGHDEGLAFIDDYIHIREPVIDYVTAYSGIVPEDLDPARSTHNLVPLKIAYKKMWILLNLGCKFLGHGLKQDFRVINIHVPQDQIIDTSDLFFSAARKRKLSLQFLAWCLLKEEIQLETHDSIEDAKTALKLYRKYQEFLDAGILEAMLQDIFNKGSAYNFKPPTKQGRTDTPPVEGGSGPTTPGRRPGALFMGSSPGWTPGNSSRVR</sequence>
<comment type="cofactor">
    <cofactor evidence="8">
        <name>a divalent metal cation</name>
        <dbReference type="ChEBI" id="CHEBI:60240"/>
    </cofactor>
    <text evidence="8">Binds 2 metal cations per subunit in the catalytic exonuclease domain.</text>
</comment>
<comment type="activity regulation">
    <text evidence="8">Positively regulated by the regulatory subunit PAN3.</text>
</comment>
<dbReference type="SUPFAM" id="SSF53098">
    <property type="entry name" value="Ribonuclease H-like"/>
    <property type="match status" value="1"/>
</dbReference>
<feature type="binding site" evidence="8">
    <location>
        <position position="916"/>
    </location>
    <ligand>
        <name>a divalent metal cation</name>
        <dbReference type="ChEBI" id="CHEBI:60240"/>
        <note>catalytic</note>
    </ligand>
</feature>
<dbReference type="PANTHER" id="PTHR15728:SF0">
    <property type="entry name" value="PAN2-PAN3 DEADENYLATION COMPLEX CATALYTIC SUBUNIT PAN2"/>
    <property type="match status" value="1"/>
</dbReference>
<keyword evidence="6 8" id="KW-0378">Hydrolase</keyword>
<dbReference type="InterPro" id="IPR012337">
    <property type="entry name" value="RNaseH-like_sf"/>
</dbReference>
<feature type="region of interest" description="Disordered" evidence="9">
    <location>
        <begin position="1114"/>
        <end position="1162"/>
    </location>
</feature>
<dbReference type="InterPro" id="IPR050785">
    <property type="entry name" value="PAN2-PAN3_catalytic_subunit"/>
</dbReference>
<dbReference type="SMART" id="SM00479">
    <property type="entry name" value="EXOIII"/>
    <property type="match status" value="1"/>
</dbReference>
<accession>A0ABR1QWM5</accession>
<dbReference type="SUPFAM" id="SSF54001">
    <property type="entry name" value="Cysteine proteinases"/>
    <property type="match status" value="1"/>
</dbReference>
<evidence type="ECO:0000256" key="2">
    <source>
        <dbReference type="ARBA" id="ARBA00022574"/>
    </source>
</evidence>
<keyword evidence="7 8" id="KW-0269">Exonuclease</keyword>